<feature type="non-terminal residue" evidence="1">
    <location>
        <position position="71"/>
    </location>
</feature>
<sequence length="71" mass="7815">LSEGKSTNDSHMRDKEKKKKLEPDKQRRGKKEDQKKKKKNPFASLEDGGRMGSGEGEGGVKGLRGEGGDKD</sequence>
<protein>
    <submittedName>
        <fullName evidence="1">Uncharacterized protein</fullName>
    </submittedName>
</protein>
<evidence type="ECO:0000313" key="1">
    <source>
        <dbReference type="EMBL" id="CAM9289537.1"/>
    </source>
</evidence>
<dbReference type="EMBL" id="OX596085">
    <property type="protein sequence ID" value="CAM9289537.1"/>
    <property type="molecule type" value="Genomic_DNA"/>
</dbReference>
<proteinExistence type="predicted"/>
<evidence type="ECO:0000313" key="2">
    <source>
        <dbReference type="Proteomes" id="UP001162501"/>
    </source>
</evidence>
<dbReference type="Proteomes" id="UP001162501">
    <property type="component" value="Chromosome 1"/>
</dbReference>
<reference evidence="1" key="1">
    <citation type="submission" date="2023-05" db="EMBL/GenBank/DDBJ databases">
        <authorList>
            <consortium name="ELIXIR-Norway"/>
        </authorList>
    </citation>
    <scope>NUCLEOTIDE SEQUENCE</scope>
</reference>
<gene>
    <name evidence="1" type="ORF">MRATA1EN22A_LOCUS488</name>
</gene>
<name>A0AC59Y133_RANTA</name>
<organism evidence="1 2">
    <name type="scientific">Rangifer tarandus platyrhynchus</name>
    <name type="common">Svalbard reindeer</name>
    <dbReference type="NCBI Taxonomy" id="3082113"/>
    <lineage>
        <taxon>Eukaryota</taxon>
        <taxon>Metazoa</taxon>
        <taxon>Chordata</taxon>
        <taxon>Craniata</taxon>
        <taxon>Vertebrata</taxon>
        <taxon>Euteleostomi</taxon>
        <taxon>Mammalia</taxon>
        <taxon>Eutheria</taxon>
        <taxon>Laurasiatheria</taxon>
        <taxon>Artiodactyla</taxon>
        <taxon>Ruminantia</taxon>
        <taxon>Pecora</taxon>
        <taxon>Cervidae</taxon>
        <taxon>Odocoileinae</taxon>
        <taxon>Rangifer</taxon>
    </lineage>
</organism>
<accession>A0AC59Y133</accession>
<feature type="non-terminal residue" evidence="1">
    <location>
        <position position="1"/>
    </location>
</feature>
<reference evidence="1" key="2">
    <citation type="submission" date="2025-03" db="EMBL/GenBank/DDBJ databases">
        <authorList>
            <consortium name="ELIXIR-Norway"/>
            <consortium name="Elixir Norway"/>
        </authorList>
    </citation>
    <scope>NUCLEOTIDE SEQUENCE</scope>
</reference>